<dbReference type="EMBL" id="JTKH01000024">
    <property type="protein sequence ID" value="KII76392.1"/>
    <property type="molecule type" value="Genomic_DNA"/>
</dbReference>
<dbReference type="NCBIfam" id="NF033674">
    <property type="entry name" value="stress_OB_fold"/>
    <property type="match status" value="1"/>
</dbReference>
<dbReference type="PANTHER" id="PTHR36571">
    <property type="entry name" value="PROTEIN YGIW"/>
    <property type="match status" value="1"/>
</dbReference>
<dbReference type="PANTHER" id="PTHR36571:SF1">
    <property type="entry name" value="PROTEIN YGIW"/>
    <property type="match status" value="1"/>
</dbReference>
<protein>
    <submittedName>
        <fullName evidence="3">Uncharacterized protein</fullName>
    </submittedName>
</protein>
<dbReference type="SUPFAM" id="SSF101756">
    <property type="entry name" value="Hypothetical protein YgiW"/>
    <property type="match status" value="1"/>
</dbReference>
<dbReference type="AlphaFoldDB" id="A0A0C2NER2"/>
<dbReference type="InterPro" id="IPR036700">
    <property type="entry name" value="BOBF_sf"/>
</dbReference>
<feature type="signal peptide" evidence="2">
    <location>
        <begin position="1"/>
        <end position="20"/>
    </location>
</feature>
<proteinExistence type="predicted"/>
<accession>A0A0C2NER2</accession>
<feature type="chain" id="PRO_5009758771" evidence="2">
    <location>
        <begin position="21"/>
        <end position="128"/>
    </location>
</feature>
<dbReference type="RefSeq" id="WP_040992331.1">
    <property type="nucleotide sequence ID" value="NZ_JTKH01000024.1"/>
</dbReference>
<name>A0A0C2NER2_9VIBR</name>
<keyword evidence="4" id="KW-1185">Reference proteome</keyword>
<dbReference type="Proteomes" id="UP000031672">
    <property type="component" value="Unassembled WGS sequence"/>
</dbReference>
<evidence type="ECO:0000256" key="1">
    <source>
        <dbReference type="ARBA" id="ARBA00022729"/>
    </source>
</evidence>
<sequence>MKTKLLITTLALAASTSAFAQGFNTAQNASGFKGPTQTISTVQQVLSADVFNDDMPVTLTGNIKASLGGEMYLFTDATGEITVEIDHDKWLNQTATPETKVQLIGEIDKEKSGTKVDTKIDVDTLRVL</sequence>
<comment type="caution">
    <text evidence="3">The sequence shown here is derived from an EMBL/GenBank/DDBJ whole genome shotgun (WGS) entry which is preliminary data.</text>
</comment>
<reference evidence="3 4" key="1">
    <citation type="submission" date="2014-11" db="EMBL/GenBank/DDBJ databases">
        <title>Draft Genome Sequence of Vibrio piscirenalis strains CECT 8603T and CECT 8604, two marine Gammaproteobacterium isolated from cultured gilthead sea bream (Sparus aurata).</title>
        <authorList>
            <person name="Arahal D.R."/>
            <person name="Rodrigo-Torres L."/>
            <person name="Lucena T."/>
            <person name="Pujalte M.J."/>
        </authorList>
    </citation>
    <scope>NUCLEOTIDE SEQUENCE [LARGE SCALE GENOMIC DNA]</scope>
    <source>
        <strain evidence="3 4">DCR 1-4-2</strain>
    </source>
</reference>
<dbReference type="OrthoDB" id="598245at2"/>
<dbReference type="InterPro" id="IPR005220">
    <property type="entry name" value="CarO-like"/>
</dbReference>
<accession>A0A0C2NQE1</accession>
<evidence type="ECO:0000256" key="2">
    <source>
        <dbReference type="SAM" id="SignalP"/>
    </source>
</evidence>
<keyword evidence="1 2" id="KW-0732">Signal</keyword>
<dbReference type="Gene3D" id="2.40.50.200">
    <property type="entry name" value="Bacterial OB-fold"/>
    <property type="match status" value="1"/>
</dbReference>
<gene>
    <name evidence="3" type="ORF">OJ16_16495</name>
</gene>
<evidence type="ECO:0000313" key="3">
    <source>
        <dbReference type="EMBL" id="KII76392.1"/>
    </source>
</evidence>
<organism evidence="3 4">
    <name type="scientific">Vibrio renipiscarius</name>
    <dbReference type="NCBI Taxonomy" id="1461322"/>
    <lineage>
        <taxon>Bacteria</taxon>
        <taxon>Pseudomonadati</taxon>
        <taxon>Pseudomonadota</taxon>
        <taxon>Gammaproteobacteria</taxon>
        <taxon>Vibrionales</taxon>
        <taxon>Vibrionaceae</taxon>
        <taxon>Vibrio</taxon>
    </lineage>
</organism>
<dbReference type="STRING" id="1461322.OJ16_16495"/>
<evidence type="ECO:0000313" key="4">
    <source>
        <dbReference type="Proteomes" id="UP000031672"/>
    </source>
</evidence>
<dbReference type="Pfam" id="PF04076">
    <property type="entry name" value="BOF"/>
    <property type="match status" value="1"/>
</dbReference>